<dbReference type="Proteomes" id="UP000294841">
    <property type="component" value="Unassembled WGS sequence"/>
</dbReference>
<evidence type="ECO:0000256" key="7">
    <source>
        <dbReference type="SAM" id="Phobius"/>
    </source>
</evidence>
<evidence type="ECO:0000256" key="6">
    <source>
        <dbReference type="SAM" id="Coils"/>
    </source>
</evidence>
<evidence type="ECO:0000313" key="10">
    <source>
        <dbReference type="EMBL" id="TCP13499.1"/>
    </source>
</evidence>
<feature type="chain" id="PRO_5020573880" evidence="8">
    <location>
        <begin position="23"/>
        <end position="203"/>
    </location>
</feature>
<evidence type="ECO:0000256" key="8">
    <source>
        <dbReference type="SAM" id="SignalP"/>
    </source>
</evidence>
<protein>
    <submittedName>
        <fullName evidence="10">SH3 domain protein</fullName>
    </submittedName>
</protein>
<proteinExistence type="predicted"/>
<dbReference type="PROSITE" id="PS51781">
    <property type="entry name" value="SH3B"/>
    <property type="match status" value="1"/>
</dbReference>
<evidence type="ECO:0000256" key="1">
    <source>
        <dbReference type="ARBA" id="ARBA00004167"/>
    </source>
</evidence>
<dbReference type="Gene3D" id="2.30.30.40">
    <property type="entry name" value="SH3 Domains"/>
    <property type="match status" value="1"/>
</dbReference>
<dbReference type="OrthoDB" id="9790951at2"/>
<evidence type="ECO:0000313" key="11">
    <source>
        <dbReference type="Proteomes" id="UP000294841"/>
    </source>
</evidence>
<dbReference type="InterPro" id="IPR016476">
    <property type="entry name" value="SH3_dom_pro"/>
</dbReference>
<keyword evidence="4 7" id="KW-1133">Transmembrane helix</keyword>
<keyword evidence="11" id="KW-1185">Reference proteome</keyword>
<evidence type="ECO:0000259" key="9">
    <source>
        <dbReference type="PROSITE" id="PS51781"/>
    </source>
</evidence>
<dbReference type="InterPro" id="IPR003646">
    <property type="entry name" value="SH3-like_bac-type"/>
</dbReference>
<reference evidence="10 11" key="1">
    <citation type="submission" date="2019-03" db="EMBL/GenBank/DDBJ databases">
        <title>Genomic Encyclopedia of Type Strains, Phase IV (KMG-IV): sequencing the most valuable type-strain genomes for metagenomic binning, comparative biology and taxonomic classification.</title>
        <authorList>
            <person name="Goeker M."/>
        </authorList>
    </citation>
    <scope>NUCLEOTIDE SEQUENCE [LARGE SCALE GENOMIC DNA]</scope>
    <source>
        <strain evidence="10 11">DSM 28231</strain>
    </source>
</reference>
<dbReference type="SMART" id="SM00287">
    <property type="entry name" value="SH3b"/>
    <property type="match status" value="1"/>
</dbReference>
<dbReference type="NCBIfam" id="TIGR04211">
    <property type="entry name" value="SH3_and_anchor"/>
    <property type="match status" value="1"/>
</dbReference>
<keyword evidence="2 7" id="KW-0812">Transmembrane</keyword>
<evidence type="ECO:0000256" key="4">
    <source>
        <dbReference type="ARBA" id="ARBA00022989"/>
    </source>
</evidence>
<evidence type="ECO:0000256" key="2">
    <source>
        <dbReference type="ARBA" id="ARBA00022692"/>
    </source>
</evidence>
<name>A0A4R2N1R3_9PAST</name>
<feature type="transmembrane region" description="Helical" evidence="7">
    <location>
        <begin position="171"/>
        <end position="193"/>
    </location>
</feature>
<feature type="signal peptide" evidence="8">
    <location>
        <begin position="1"/>
        <end position="22"/>
    </location>
</feature>
<keyword evidence="3 8" id="KW-0732">Signal</keyword>
<organism evidence="10 11">
    <name type="scientific">Bisgaardia hudsonensis</name>
    <dbReference type="NCBI Taxonomy" id="109472"/>
    <lineage>
        <taxon>Bacteria</taxon>
        <taxon>Pseudomonadati</taxon>
        <taxon>Pseudomonadota</taxon>
        <taxon>Gammaproteobacteria</taxon>
        <taxon>Pasteurellales</taxon>
        <taxon>Pasteurellaceae</taxon>
        <taxon>Bisgaardia</taxon>
    </lineage>
</organism>
<feature type="coiled-coil region" evidence="6">
    <location>
        <begin position="125"/>
        <end position="166"/>
    </location>
</feature>
<evidence type="ECO:0000256" key="5">
    <source>
        <dbReference type="ARBA" id="ARBA00023136"/>
    </source>
</evidence>
<sequence length="203" mass="23492">MKKIVAILLFSILFSFSSNSFAEATKYVTDDLYTFLRKGAGDQYKIAGRVKAGEKVTLLEQKNKYSLIRDSKNRDSWILTSELSDTPSSREENPKLKTKIQELTLKLSNIDNDWKQRTLEIQRRSKQAEEQSSQLLEQNSLLKRELEMTKNQNRDLEAMLDAGKREIAIQWFIYGGAVLGIGLLFGLIIPHIIPRRRRQDGWR</sequence>
<keyword evidence="5 7" id="KW-0472">Membrane</keyword>
<dbReference type="GO" id="GO:0016020">
    <property type="term" value="C:membrane"/>
    <property type="evidence" value="ECO:0007669"/>
    <property type="project" value="UniProtKB-SubCell"/>
</dbReference>
<gene>
    <name evidence="10" type="ORF">EV697_102385</name>
</gene>
<accession>A0A4R2N1R3</accession>
<dbReference type="PIRSF" id="PIRSF006158">
    <property type="entry name" value="UCP006158_SH3"/>
    <property type="match status" value="1"/>
</dbReference>
<comment type="caution">
    <text evidence="10">The sequence shown here is derived from an EMBL/GenBank/DDBJ whole genome shotgun (WGS) entry which is preliminary data.</text>
</comment>
<comment type="subcellular location">
    <subcellularLocation>
        <location evidence="1">Membrane</location>
        <topology evidence="1">Single-pass membrane protein</topology>
    </subcellularLocation>
</comment>
<keyword evidence="6" id="KW-0175">Coiled coil</keyword>
<feature type="domain" description="SH3b" evidence="9">
    <location>
        <begin position="23"/>
        <end position="87"/>
    </location>
</feature>
<dbReference type="EMBL" id="SLXI01000002">
    <property type="protein sequence ID" value="TCP13499.1"/>
    <property type="molecule type" value="Genomic_DNA"/>
</dbReference>
<dbReference type="Pfam" id="PF08239">
    <property type="entry name" value="SH3_3"/>
    <property type="match status" value="1"/>
</dbReference>
<dbReference type="AlphaFoldDB" id="A0A4R2N1R3"/>
<dbReference type="RefSeq" id="WP_132023113.1">
    <property type="nucleotide sequence ID" value="NZ_CP016605.1"/>
</dbReference>
<evidence type="ECO:0000256" key="3">
    <source>
        <dbReference type="ARBA" id="ARBA00022729"/>
    </source>
</evidence>